<feature type="chain" id="PRO_5020215959" evidence="5">
    <location>
        <begin position="24"/>
        <end position="1222"/>
    </location>
</feature>
<comment type="caution">
    <text evidence="8">The sequence shown here is derived from an EMBL/GenBank/DDBJ whole genome shotgun (WGS) entry which is preliminary data.</text>
</comment>
<name>A0A4U5JKL8_9GAMM</name>
<dbReference type="GO" id="GO:0016020">
    <property type="term" value="C:membrane"/>
    <property type="evidence" value="ECO:0007669"/>
    <property type="project" value="InterPro"/>
</dbReference>
<dbReference type="EMBL" id="SZUA01000003">
    <property type="protein sequence ID" value="TKR29635.1"/>
    <property type="molecule type" value="Genomic_DNA"/>
</dbReference>
<proteinExistence type="predicted"/>
<dbReference type="InterPro" id="IPR001434">
    <property type="entry name" value="OmcB-like_DUF11"/>
</dbReference>
<gene>
    <name evidence="8" type="ORF">FCE95_16050</name>
</gene>
<keyword evidence="3" id="KW-0106">Calcium</keyword>
<evidence type="ECO:0000256" key="3">
    <source>
        <dbReference type="ARBA" id="ARBA00022837"/>
    </source>
</evidence>
<dbReference type="CDD" id="cd04486">
    <property type="entry name" value="YhcR_OBF_like"/>
    <property type="match status" value="1"/>
</dbReference>
<keyword evidence="9" id="KW-1185">Reference proteome</keyword>
<dbReference type="AlphaFoldDB" id="A0A4U5JKL8"/>
<protein>
    <submittedName>
        <fullName evidence="8">Nuclease</fullName>
    </submittedName>
</protein>
<feature type="domain" description="Calx-beta" evidence="7">
    <location>
        <begin position="258"/>
        <end position="332"/>
    </location>
</feature>
<dbReference type="SUPFAM" id="SSF141072">
    <property type="entry name" value="CalX-like"/>
    <property type="match status" value="1"/>
</dbReference>
<sequence>MNGIARRAALALLLSCGFGAAHAQCINLSAVDTASTQNFDALANSGTTNALSIAGWSMTETGGGARDNEQYAADIGSSNTGDTYSYGAAGGIERALGALRSGTLISTFGACFVNNTGAAIEALDIAYAGEQWRLGTTARTDRLDFQYSLNATDVATGTWVDVNTLDFVTPDTGTVGAKDGNDASHRVPLAANIGSLSIANGATFWVRWTDSDASGADDGLAVDDFSLTARGSGGGGQPSLNIGDAGIAEGNSGAADLTFFVTLTAPAPAGGVHFDIATADNSAVAGSDYVAKSLTAQSIPEGATSYTFTVSINGDTTQEPDETFFVNVTNATGAVVADGQGVGTIANDDLTVLPIHDIQGNGATSPLVGQQVNTTGIVTGRKSNGFFIQAPDADVDADPNTSEGVFVFTSTAPPAAAAIGASVRVSGTVVEFVPSQDPFQLPLTEIGSVTAIVQLSSGNALPTAIPLSESFPNASGPIDQLERLEGMRVGIANARAVAPTAGNVDEPNANGSSNGVFHIVVGNTPRPFREPGIEAPNPAPSGSSIPPLPRWDANPELLSVASAGIGGARIDVAAGATLTHLVGPLDYGFRRYTVLPEPATPPTVVPGPAPAPAHAPEDDEFTVASYNLEHFYDDVNDPAIGETVLTTAAYQKRLGKASLGIRNYLNAPDILVTMETENLSVLQTLAQRIHDDSVAAGGEVLDYTAYLSEGNDVGGIDIGFLVRTTEVAAGTPRVEVVSVTQEGKNATWTDPASGNQALLNDRPPLVLSAVVHYADGRSFPITAIGVHQRSLIDVDSESPSGSTTAGDRVRKKRQAQAVFLANLIQTMQTADPQRRIAVLGDFNAFEFNDGLVDPMNVVTGSPTPDEQTAVPGDGIDLVNPNLMNLASLAPADQRYSYTFEGNAQSLDHVLANQPLLDATVGVALDHPRINGDFPEVNRSAGDTPSRLSDHDPIVAYFRAEPVSFADLSATASANPANVDAGATMHFAATIANAGPNAAAFPAIGFAFDAALPDLAAVAPNGWSCDAPVVSGQTTSLACSSATLANAGNAAFQLTAVAPASRIGQSVEMAAQATSQTEDPDPANNGASAEVAVQSQVDLGVGVTTATTSTRPGGTVNFQIPIVSKGLLAAAQAKLTVRANTPNGVVQAAAGWQCVRDTAVSTLVVNCTRAAAMPVGANENFRLTAIVPPRNAPAALTVNAEASSSVPDRTPADNVATKSIPVN</sequence>
<feature type="region of interest" description="Disordered" evidence="4">
    <location>
        <begin position="1199"/>
        <end position="1222"/>
    </location>
</feature>
<evidence type="ECO:0000256" key="4">
    <source>
        <dbReference type="SAM" id="MobiDB-lite"/>
    </source>
</evidence>
<evidence type="ECO:0000256" key="2">
    <source>
        <dbReference type="ARBA" id="ARBA00022737"/>
    </source>
</evidence>
<dbReference type="Gene3D" id="3.60.10.10">
    <property type="entry name" value="Endonuclease/exonuclease/phosphatase"/>
    <property type="match status" value="1"/>
</dbReference>
<dbReference type="Pfam" id="PF01345">
    <property type="entry name" value="DUF11"/>
    <property type="match status" value="2"/>
</dbReference>
<dbReference type="InterPro" id="IPR036691">
    <property type="entry name" value="Endo/exonu/phosph_ase_sf"/>
</dbReference>
<evidence type="ECO:0000313" key="9">
    <source>
        <dbReference type="Proteomes" id="UP000308707"/>
    </source>
</evidence>
<dbReference type="PANTHER" id="PTHR42834:SF1">
    <property type="entry name" value="ENDONUCLEASE_EXONUCLEASE_PHOSPHATASE FAMILY PROTEIN (AFU_ORTHOLOGUE AFUA_3G09210)"/>
    <property type="match status" value="1"/>
</dbReference>
<keyword evidence="1 5" id="KW-0732">Signal</keyword>
<evidence type="ECO:0000256" key="5">
    <source>
        <dbReference type="SAM" id="SignalP"/>
    </source>
</evidence>
<evidence type="ECO:0000259" key="7">
    <source>
        <dbReference type="Pfam" id="PF03160"/>
    </source>
</evidence>
<feature type="signal peptide" evidence="5">
    <location>
        <begin position="1"/>
        <end position="23"/>
    </location>
</feature>
<evidence type="ECO:0000259" key="6">
    <source>
        <dbReference type="Pfam" id="PF01345"/>
    </source>
</evidence>
<dbReference type="InterPro" id="IPR013783">
    <property type="entry name" value="Ig-like_fold"/>
</dbReference>
<organism evidence="8 9">
    <name type="scientific">Luteimonas gilva</name>
    <dbReference type="NCBI Taxonomy" id="2572684"/>
    <lineage>
        <taxon>Bacteria</taxon>
        <taxon>Pseudomonadati</taxon>
        <taxon>Pseudomonadota</taxon>
        <taxon>Gammaproteobacteria</taxon>
        <taxon>Lysobacterales</taxon>
        <taxon>Lysobacteraceae</taxon>
        <taxon>Luteimonas</taxon>
    </lineage>
</organism>
<reference evidence="8 9" key="1">
    <citation type="submission" date="2019-04" db="EMBL/GenBank/DDBJ databases">
        <title>Reference strain of H23.</title>
        <authorList>
            <person name="Luo X."/>
        </authorList>
    </citation>
    <scope>NUCLEOTIDE SEQUENCE [LARGE SCALE GENOMIC DNA]</scope>
    <source>
        <strain evidence="8 9">H23</strain>
    </source>
</reference>
<dbReference type="RefSeq" id="WP_137268038.1">
    <property type="nucleotide sequence ID" value="NZ_SZUA01000003.1"/>
</dbReference>
<evidence type="ECO:0000256" key="1">
    <source>
        <dbReference type="ARBA" id="ARBA00022729"/>
    </source>
</evidence>
<dbReference type="OrthoDB" id="9800417at2"/>
<dbReference type="Pfam" id="PF03160">
    <property type="entry name" value="Calx-beta"/>
    <property type="match status" value="1"/>
</dbReference>
<dbReference type="SUPFAM" id="SSF56219">
    <property type="entry name" value="DNase I-like"/>
    <property type="match status" value="1"/>
</dbReference>
<dbReference type="InterPro" id="IPR003644">
    <property type="entry name" value="Calx_beta"/>
</dbReference>
<dbReference type="InterPro" id="IPR038081">
    <property type="entry name" value="CalX-like_sf"/>
</dbReference>
<dbReference type="Proteomes" id="UP000308707">
    <property type="component" value="Unassembled WGS sequence"/>
</dbReference>
<dbReference type="PANTHER" id="PTHR42834">
    <property type="entry name" value="ENDONUCLEASE/EXONUCLEASE/PHOSPHATASE FAMILY PROTEIN (AFU_ORTHOLOGUE AFUA_3G09210)"/>
    <property type="match status" value="1"/>
</dbReference>
<feature type="domain" description="DUF11" evidence="6">
    <location>
        <begin position="966"/>
        <end position="1090"/>
    </location>
</feature>
<feature type="domain" description="DUF11" evidence="6">
    <location>
        <begin position="1097"/>
        <end position="1218"/>
    </location>
</feature>
<dbReference type="GO" id="GO:0007154">
    <property type="term" value="P:cell communication"/>
    <property type="evidence" value="ECO:0007669"/>
    <property type="project" value="InterPro"/>
</dbReference>
<accession>A0A4U5JKL8</accession>
<dbReference type="Gene3D" id="2.60.40.10">
    <property type="entry name" value="Immunoglobulins"/>
    <property type="match status" value="1"/>
</dbReference>
<evidence type="ECO:0000313" key="8">
    <source>
        <dbReference type="EMBL" id="TKR29635.1"/>
    </source>
</evidence>
<dbReference type="Gene3D" id="2.60.40.2030">
    <property type="match status" value="1"/>
</dbReference>
<keyword evidence="2" id="KW-0677">Repeat</keyword>
<feature type="region of interest" description="Disordered" evidence="4">
    <location>
        <begin position="1069"/>
        <end position="1088"/>
    </location>
</feature>